<accession>G4NPJ9</accession>
<dbReference type="KEGG" id="cra:CTO_1008"/>
<name>G4NPJ9_CHLT4</name>
<gene>
    <name evidence="1" type="ordered locus">CTO_1008</name>
</gene>
<dbReference type="PATRIC" id="fig|580047.4.peg.862"/>
<sequence length="37" mass="4436">MFPFSDFQERENDPVFSFYFGESKLHILSLQNFSSLM</sequence>
<dbReference type="EMBL" id="CP002401">
    <property type="protein sequence ID" value="AEP35672.1"/>
    <property type="molecule type" value="Genomic_DNA"/>
</dbReference>
<protein>
    <submittedName>
        <fullName evidence="1">Uncharacterized protein</fullName>
    </submittedName>
</protein>
<evidence type="ECO:0000313" key="2">
    <source>
        <dbReference type="Proteomes" id="UP000009287"/>
    </source>
</evidence>
<organism evidence="1 2">
    <name type="scientific">Chlamydia trachomatis serovar A (strain A2497)</name>
    <dbReference type="NCBI Taxonomy" id="580047"/>
    <lineage>
        <taxon>Bacteria</taxon>
        <taxon>Pseudomonadati</taxon>
        <taxon>Chlamydiota</taxon>
        <taxon>Chlamydiia</taxon>
        <taxon>Chlamydiales</taxon>
        <taxon>Chlamydiaceae</taxon>
        <taxon>Chlamydia/Chlamydophila group</taxon>
        <taxon>Chlamydia</taxon>
    </lineage>
</organism>
<evidence type="ECO:0000313" key="1">
    <source>
        <dbReference type="EMBL" id="AEP35672.1"/>
    </source>
</evidence>
<dbReference type="AlphaFoldDB" id="G4NPJ9"/>
<reference evidence="1 2" key="1">
    <citation type="journal article" date="2011" name="J. Exp. Med.">
        <title>A live-attenuated chlamydial vaccine protects against trachoma in nonhuman primates.</title>
        <authorList>
            <person name="Kari L."/>
            <person name="Whitmire W.M."/>
            <person name="Olivares-Zavaleta N."/>
            <person name="Goheen M.M."/>
            <person name="Taylor L.D."/>
            <person name="Carlson J.H."/>
            <person name="Sturdevant G.L."/>
            <person name="Lu C."/>
            <person name="Bakios L.E."/>
            <person name="Randall L.B."/>
            <person name="Parnell M.J."/>
            <person name="Zhong G."/>
            <person name="Caldwell H.D."/>
        </authorList>
    </citation>
    <scope>NUCLEOTIDE SEQUENCE [LARGE SCALE GENOMIC DNA]</scope>
    <source>
        <strain evidence="1 2">A2497</strain>
    </source>
</reference>
<proteinExistence type="predicted"/>
<dbReference type="Proteomes" id="UP000009287">
    <property type="component" value="Chromosome"/>
</dbReference>